<organism evidence="1 2">
    <name type="scientific">Arctia plantaginis</name>
    <name type="common">Wood tiger moth</name>
    <name type="synonym">Phalaena plantaginis</name>
    <dbReference type="NCBI Taxonomy" id="874455"/>
    <lineage>
        <taxon>Eukaryota</taxon>
        <taxon>Metazoa</taxon>
        <taxon>Ecdysozoa</taxon>
        <taxon>Arthropoda</taxon>
        <taxon>Hexapoda</taxon>
        <taxon>Insecta</taxon>
        <taxon>Pterygota</taxon>
        <taxon>Neoptera</taxon>
        <taxon>Endopterygota</taxon>
        <taxon>Lepidoptera</taxon>
        <taxon>Glossata</taxon>
        <taxon>Ditrysia</taxon>
        <taxon>Noctuoidea</taxon>
        <taxon>Erebidae</taxon>
        <taxon>Arctiinae</taxon>
        <taxon>Arctia</taxon>
    </lineage>
</organism>
<comment type="caution">
    <text evidence="1">The sequence shown here is derived from an EMBL/GenBank/DDBJ whole genome shotgun (WGS) entry which is preliminary data.</text>
</comment>
<reference evidence="1 2" key="1">
    <citation type="submission" date="2020-04" db="EMBL/GenBank/DDBJ databases">
        <authorList>
            <person name="Wallbank WR R."/>
            <person name="Pardo Diaz C."/>
            <person name="Kozak K."/>
            <person name="Martin S."/>
            <person name="Jiggins C."/>
            <person name="Moest M."/>
            <person name="Warren A I."/>
            <person name="Byers J.R.P. K."/>
            <person name="Montejo-Kovacevich G."/>
            <person name="Yen C E."/>
        </authorList>
    </citation>
    <scope>NUCLEOTIDE SEQUENCE [LARGE SCALE GENOMIC DNA]</scope>
</reference>
<keyword evidence="2" id="KW-1185">Reference proteome</keyword>
<dbReference type="AlphaFoldDB" id="A0A8S1B054"/>
<gene>
    <name evidence="1" type="ORF">APLA_LOCUS13021</name>
</gene>
<proteinExistence type="predicted"/>
<dbReference type="Proteomes" id="UP000494106">
    <property type="component" value="Unassembled WGS sequence"/>
</dbReference>
<evidence type="ECO:0000313" key="2">
    <source>
        <dbReference type="Proteomes" id="UP000494106"/>
    </source>
</evidence>
<sequence>MKDIGGYMAHTFPLTSKSKFTLQSNNHGCCCLIKVIVQDLLEQNINLMKHNKTPIRDRCLLITDTCCLLIDLAVNIKKNECFYKVLKKQPIAKFQYAVAVTADKTYGSITMSLFGSCTGIGKLIHEL</sequence>
<accession>A0A8S1B054</accession>
<protein>
    <submittedName>
        <fullName evidence="1">Uncharacterized protein</fullName>
    </submittedName>
</protein>
<evidence type="ECO:0000313" key="1">
    <source>
        <dbReference type="EMBL" id="CAB3251416.1"/>
    </source>
</evidence>
<name>A0A8S1B054_ARCPL</name>
<dbReference type="EMBL" id="CADEBC010000550">
    <property type="protein sequence ID" value="CAB3251416.1"/>
    <property type="molecule type" value="Genomic_DNA"/>
</dbReference>